<dbReference type="PROSITE" id="PS50231">
    <property type="entry name" value="RICIN_B_LECTIN"/>
    <property type="match status" value="1"/>
</dbReference>
<keyword evidence="4" id="KW-1133">Transmembrane helix</keyword>
<dbReference type="SMART" id="SM00458">
    <property type="entry name" value="RICIN"/>
    <property type="match status" value="1"/>
</dbReference>
<dbReference type="PANTHER" id="PTHR43248">
    <property type="entry name" value="2-SUCCINYL-6-HYDROXY-2,4-CYCLOHEXADIENE-1-CARBOXYLATE SYNTHASE"/>
    <property type="match status" value="1"/>
</dbReference>
<feature type="transmembrane region" description="Helical" evidence="4">
    <location>
        <begin position="808"/>
        <end position="826"/>
    </location>
</feature>
<dbReference type="Gene3D" id="2.80.10.50">
    <property type="match status" value="2"/>
</dbReference>
<keyword evidence="4" id="KW-0472">Membrane</keyword>
<evidence type="ECO:0000313" key="7">
    <source>
        <dbReference type="Proteomes" id="UP000559256"/>
    </source>
</evidence>
<dbReference type="GO" id="GO:0016787">
    <property type="term" value="F:hydrolase activity"/>
    <property type="evidence" value="ECO:0007669"/>
    <property type="project" value="UniProtKB-KW"/>
</dbReference>
<evidence type="ECO:0000256" key="1">
    <source>
        <dbReference type="ARBA" id="ARBA00010088"/>
    </source>
</evidence>
<dbReference type="InterPro" id="IPR035992">
    <property type="entry name" value="Ricin_B-like_lectins"/>
</dbReference>
<dbReference type="InterPro" id="IPR000772">
    <property type="entry name" value="Ricin_B_lectin"/>
</dbReference>
<comment type="caution">
    <text evidence="6">The sequence shown here is derived from an EMBL/GenBank/DDBJ whole genome shotgun (WGS) entry which is preliminary data.</text>
</comment>
<accession>A0A8H5FIW6</accession>
<dbReference type="SUPFAM" id="SSF50370">
    <property type="entry name" value="Ricin B-like lectins"/>
    <property type="match status" value="1"/>
</dbReference>
<keyword evidence="7" id="KW-1185">Reference proteome</keyword>
<evidence type="ECO:0000256" key="2">
    <source>
        <dbReference type="ARBA" id="ARBA00022801"/>
    </source>
</evidence>
<dbReference type="InterPro" id="IPR051601">
    <property type="entry name" value="Serine_prot/Carboxylest_S33"/>
</dbReference>
<feature type="domain" description="Ricin B lectin" evidence="5">
    <location>
        <begin position="602"/>
        <end position="732"/>
    </location>
</feature>
<sequence>MHLAPLDYSNPDNGQSAAIAVVKLPARAPASEYGGPIFTNPGGPGGSGVEFVLQNGQFAQAVVGPQFDIIGFDPRGVNNTTPPVSIFKTDEERLTFAVDERADLNSTPQALPESWARYQVLGQLAQSRNNGSLNFMTTADVARDMLGMAEAMGQEKLQYYGLSYGSFLGSVFATMFPYSAITPITDDLGGMVQDTDKDMQTFFDGCHAAGPEGCAFYASSPAEIEVALNDIYDSLRSQPLPIFLGPDAYGVLTYDNLRSIILMALYRPLIFPVLAQGLAGLRVGDATTFAQLANLATTADNGPFEVAATIQCGDSDPFNATASQLREYMSKINSTFAGMGGIVLMNHCATGGSREYKFSVVGYRKYRCAKKTSSSFPGSVLLTQDSPGQHIGAYFVNGTLPEEGTVCSLDAPLFPTGVNATNSTLAPSLNKRISVTIPTRNFYQCAPWTLARGKEVFSSNTQNICSIDLKTQAKHRTSFVDLLLMACCSTSIKANLCNPRILELDVRFLRLEGEQFCFNPSGCFASGIFVIRSPLGTIKGGIRKDKLQELLPSWLHSATLKLVSGPGCFEFILSFPIHGSLKENLKMKYFSIVLALFAAVARSQVLLYSAKASGKCLTPSSNADNAAVTIGSCNANAASQQWTISNGNLKVFGKCLDVTNGQDVNGVKMQIYTCYQGNTNQQFRYSDNHIAWLGPNGYAKCLDLTDGNTNDGNPIQLWDCSSNNQNQIWTTSTSGGSSGGGGSGGGSPGTVTAPQAGSTVTVTGVTITPTATATTTVTATPVPKYYSCPSVVGNKNLARADYNSTKDVLLFLLIASMLISLSPYAIKQIRKKWCFYLYISALKWCQFEQQLPFTGEQQQWLRTYLQSGH</sequence>
<organism evidence="6 7">
    <name type="scientific">Tetrapyrgos nigripes</name>
    <dbReference type="NCBI Taxonomy" id="182062"/>
    <lineage>
        <taxon>Eukaryota</taxon>
        <taxon>Fungi</taxon>
        <taxon>Dikarya</taxon>
        <taxon>Basidiomycota</taxon>
        <taxon>Agaricomycotina</taxon>
        <taxon>Agaricomycetes</taxon>
        <taxon>Agaricomycetidae</taxon>
        <taxon>Agaricales</taxon>
        <taxon>Marasmiineae</taxon>
        <taxon>Marasmiaceae</taxon>
        <taxon>Tetrapyrgos</taxon>
    </lineage>
</organism>
<evidence type="ECO:0000256" key="4">
    <source>
        <dbReference type="SAM" id="Phobius"/>
    </source>
</evidence>
<evidence type="ECO:0000313" key="6">
    <source>
        <dbReference type="EMBL" id="KAF5338247.1"/>
    </source>
</evidence>
<reference evidence="6 7" key="1">
    <citation type="journal article" date="2020" name="ISME J.">
        <title>Uncovering the hidden diversity of litter-decomposition mechanisms in mushroom-forming fungi.</title>
        <authorList>
            <person name="Floudas D."/>
            <person name="Bentzer J."/>
            <person name="Ahren D."/>
            <person name="Johansson T."/>
            <person name="Persson P."/>
            <person name="Tunlid A."/>
        </authorList>
    </citation>
    <scope>NUCLEOTIDE SEQUENCE [LARGE SCALE GENOMIC DNA]</scope>
    <source>
        <strain evidence="6 7">CBS 291.85</strain>
    </source>
</reference>
<proteinExistence type="inferred from homology"/>
<keyword evidence="2" id="KW-0378">Hydrolase</keyword>
<dbReference type="CDD" id="cd00161">
    <property type="entry name" value="beta-trefoil_Ricin-like"/>
    <property type="match status" value="1"/>
</dbReference>
<dbReference type="Proteomes" id="UP000559256">
    <property type="component" value="Unassembled WGS sequence"/>
</dbReference>
<dbReference type="EMBL" id="JAACJM010000198">
    <property type="protein sequence ID" value="KAF5338247.1"/>
    <property type="molecule type" value="Genomic_DNA"/>
</dbReference>
<dbReference type="Pfam" id="PF00652">
    <property type="entry name" value="Ricin_B_lectin"/>
    <property type="match status" value="1"/>
</dbReference>
<dbReference type="InterPro" id="IPR029058">
    <property type="entry name" value="AB_hydrolase_fold"/>
</dbReference>
<keyword evidence="4" id="KW-0812">Transmembrane</keyword>
<evidence type="ECO:0000259" key="5">
    <source>
        <dbReference type="SMART" id="SM00458"/>
    </source>
</evidence>
<dbReference type="OrthoDB" id="425534at2759"/>
<feature type="region of interest" description="Disordered" evidence="3">
    <location>
        <begin position="729"/>
        <end position="755"/>
    </location>
</feature>
<protein>
    <recommendedName>
        <fullName evidence="5">Ricin B lectin domain-containing protein</fullName>
    </recommendedName>
</protein>
<evidence type="ECO:0000256" key="3">
    <source>
        <dbReference type="SAM" id="MobiDB-lite"/>
    </source>
</evidence>
<name>A0A8H5FIW6_9AGAR</name>
<gene>
    <name evidence="6" type="ORF">D9758_012833</name>
</gene>
<dbReference type="Pfam" id="PF00561">
    <property type="entry name" value="Abhydrolase_1"/>
    <property type="match status" value="1"/>
</dbReference>
<dbReference type="SUPFAM" id="SSF53474">
    <property type="entry name" value="alpha/beta-Hydrolases"/>
    <property type="match status" value="1"/>
</dbReference>
<dbReference type="Gene3D" id="3.40.50.1820">
    <property type="entry name" value="alpha/beta hydrolase"/>
    <property type="match status" value="1"/>
</dbReference>
<comment type="similarity">
    <text evidence="1">Belongs to the peptidase S33 family.</text>
</comment>
<dbReference type="PANTHER" id="PTHR43248:SF25">
    <property type="entry name" value="AB HYDROLASE-1 DOMAIN-CONTAINING PROTEIN-RELATED"/>
    <property type="match status" value="1"/>
</dbReference>
<feature type="compositionally biased region" description="Gly residues" evidence="3">
    <location>
        <begin position="736"/>
        <end position="748"/>
    </location>
</feature>
<dbReference type="AlphaFoldDB" id="A0A8H5FIW6"/>
<dbReference type="InterPro" id="IPR000073">
    <property type="entry name" value="AB_hydrolase_1"/>
</dbReference>